<dbReference type="Pfam" id="PF00172">
    <property type="entry name" value="Zn_clus"/>
    <property type="match status" value="1"/>
</dbReference>
<dbReference type="GeneID" id="5128042"/>
<dbReference type="PANTHER" id="PTHR47655">
    <property type="entry name" value="QUINIC ACID UTILIZATION ACTIVATOR"/>
    <property type="match status" value="1"/>
</dbReference>
<dbReference type="Gene3D" id="4.10.240.10">
    <property type="entry name" value="Zn(2)-C6 fungal-type DNA-binding domain"/>
    <property type="match status" value="1"/>
</dbReference>
<name>A5DDG5_PICGU</name>
<proteinExistence type="predicted"/>
<dbReference type="RefSeq" id="XP_001485645.2">
    <property type="nucleotide sequence ID" value="XM_001485595.1"/>
</dbReference>
<dbReference type="eggNOG" id="ENOG502S8N8">
    <property type="taxonomic scope" value="Eukaryota"/>
</dbReference>
<dbReference type="SMART" id="SM00066">
    <property type="entry name" value="GAL4"/>
    <property type="match status" value="1"/>
</dbReference>
<feature type="compositionally biased region" description="Low complexity" evidence="1">
    <location>
        <begin position="303"/>
        <end position="326"/>
    </location>
</feature>
<evidence type="ECO:0000259" key="2">
    <source>
        <dbReference type="PROSITE" id="PS50048"/>
    </source>
</evidence>
<dbReference type="InterPro" id="IPR052783">
    <property type="entry name" value="Metabolic/Drug-Res_Regulator"/>
</dbReference>
<feature type="compositionally biased region" description="Polar residues" evidence="1">
    <location>
        <begin position="285"/>
        <end position="295"/>
    </location>
</feature>
<dbReference type="HOGENOM" id="CLU_031215_0_0_1"/>
<dbReference type="OMA" id="PSHQKMK"/>
<feature type="compositionally biased region" description="Polar residues" evidence="1">
    <location>
        <begin position="253"/>
        <end position="266"/>
    </location>
</feature>
<keyword evidence="4" id="KW-1185">Reference proteome</keyword>
<dbReference type="PROSITE" id="PS00463">
    <property type="entry name" value="ZN2_CY6_FUNGAL_1"/>
    <property type="match status" value="1"/>
</dbReference>
<feature type="domain" description="Zn(2)-C6 fungal-type" evidence="2">
    <location>
        <begin position="57"/>
        <end position="86"/>
    </location>
</feature>
<dbReference type="InterPro" id="IPR001138">
    <property type="entry name" value="Zn2Cys6_DnaBD"/>
</dbReference>
<protein>
    <recommendedName>
        <fullName evidence="2">Zn(2)-C6 fungal-type domain-containing protein</fullName>
    </recommendedName>
</protein>
<dbReference type="InParanoid" id="A5DDG5"/>
<evidence type="ECO:0000256" key="1">
    <source>
        <dbReference type="SAM" id="MobiDB-lite"/>
    </source>
</evidence>
<dbReference type="SUPFAM" id="SSF57701">
    <property type="entry name" value="Zn2/Cys6 DNA-binding domain"/>
    <property type="match status" value="1"/>
</dbReference>
<feature type="region of interest" description="Disordered" evidence="1">
    <location>
        <begin position="248"/>
        <end position="355"/>
    </location>
</feature>
<accession>A5DDG5</accession>
<dbReference type="Proteomes" id="UP000001997">
    <property type="component" value="Unassembled WGS sequence"/>
</dbReference>
<dbReference type="PANTHER" id="PTHR47655:SF3">
    <property type="entry name" value="ZN(II)2CYS6 TRANSCRIPTION FACTOR (EUROFUNG)"/>
    <property type="match status" value="1"/>
</dbReference>
<feature type="region of interest" description="Disordered" evidence="1">
    <location>
        <begin position="191"/>
        <end position="223"/>
    </location>
</feature>
<dbReference type="EMBL" id="CH408156">
    <property type="protein sequence ID" value="EDK37218.2"/>
    <property type="molecule type" value="Genomic_DNA"/>
</dbReference>
<feature type="compositionally biased region" description="Basic residues" evidence="1">
    <location>
        <begin position="328"/>
        <end position="349"/>
    </location>
</feature>
<feature type="region of interest" description="Disordered" evidence="1">
    <location>
        <begin position="367"/>
        <end position="399"/>
    </location>
</feature>
<dbReference type="AlphaFoldDB" id="A5DDG5"/>
<dbReference type="CDD" id="cd00067">
    <property type="entry name" value="GAL4"/>
    <property type="match status" value="1"/>
</dbReference>
<evidence type="ECO:0000313" key="3">
    <source>
        <dbReference type="EMBL" id="EDK37218.2"/>
    </source>
</evidence>
<dbReference type="STRING" id="294746.A5DDG5"/>
<gene>
    <name evidence="3" type="ORF">PGUG_01316</name>
</gene>
<organism evidence="3 4">
    <name type="scientific">Meyerozyma guilliermondii (strain ATCC 6260 / CBS 566 / DSM 6381 / JCM 1539 / NBRC 10279 / NRRL Y-324)</name>
    <name type="common">Yeast</name>
    <name type="synonym">Candida guilliermondii</name>
    <dbReference type="NCBI Taxonomy" id="294746"/>
    <lineage>
        <taxon>Eukaryota</taxon>
        <taxon>Fungi</taxon>
        <taxon>Dikarya</taxon>
        <taxon>Ascomycota</taxon>
        <taxon>Saccharomycotina</taxon>
        <taxon>Pichiomycetes</taxon>
        <taxon>Debaryomycetaceae</taxon>
        <taxon>Meyerozyma</taxon>
    </lineage>
</organism>
<dbReference type="PROSITE" id="PS50048">
    <property type="entry name" value="ZN2_CY6_FUNGAL_2"/>
    <property type="match status" value="1"/>
</dbReference>
<reference evidence="3 4" key="1">
    <citation type="journal article" date="2009" name="Nature">
        <title>Evolution of pathogenicity and sexual reproduction in eight Candida genomes.</title>
        <authorList>
            <person name="Butler G."/>
            <person name="Rasmussen M.D."/>
            <person name="Lin M.F."/>
            <person name="Santos M.A."/>
            <person name="Sakthikumar S."/>
            <person name="Munro C.A."/>
            <person name="Rheinbay E."/>
            <person name="Grabherr M."/>
            <person name="Forche A."/>
            <person name="Reedy J.L."/>
            <person name="Agrafioti I."/>
            <person name="Arnaud M.B."/>
            <person name="Bates S."/>
            <person name="Brown A.J."/>
            <person name="Brunke S."/>
            <person name="Costanzo M.C."/>
            <person name="Fitzpatrick D.A."/>
            <person name="de Groot P.W."/>
            <person name="Harris D."/>
            <person name="Hoyer L.L."/>
            <person name="Hube B."/>
            <person name="Klis F.M."/>
            <person name="Kodira C."/>
            <person name="Lennard N."/>
            <person name="Logue M.E."/>
            <person name="Martin R."/>
            <person name="Neiman A.M."/>
            <person name="Nikolaou E."/>
            <person name="Quail M.A."/>
            <person name="Quinn J."/>
            <person name="Santos M.C."/>
            <person name="Schmitzberger F.F."/>
            <person name="Sherlock G."/>
            <person name="Shah P."/>
            <person name="Silverstein K.A."/>
            <person name="Skrzypek M.S."/>
            <person name="Soll D."/>
            <person name="Staggs R."/>
            <person name="Stansfield I."/>
            <person name="Stumpf M.P."/>
            <person name="Sudbery P.E."/>
            <person name="Srikantha T."/>
            <person name="Zeng Q."/>
            <person name="Berman J."/>
            <person name="Berriman M."/>
            <person name="Heitman J."/>
            <person name="Gow N.A."/>
            <person name="Lorenz M.C."/>
            <person name="Birren B.W."/>
            <person name="Kellis M."/>
            <person name="Cuomo C.A."/>
        </authorList>
    </citation>
    <scope>NUCLEOTIDE SEQUENCE [LARGE SCALE GENOMIC DNA]</scope>
    <source>
        <strain evidence="4">ATCC 6260 / CBS 566 / DSM 6381 / JCM 1539 / NBRC 10279 / NRRL Y-324</strain>
    </source>
</reference>
<evidence type="ECO:0000313" key="4">
    <source>
        <dbReference type="Proteomes" id="UP000001997"/>
    </source>
</evidence>
<dbReference type="InterPro" id="IPR036864">
    <property type="entry name" value="Zn2-C6_fun-type_DNA-bd_sf"/>
</dbReference>
<dbReference type="VEuPathDB" id="FungiDB:PGUG_01316"/>
<sequence>MLVFSHLPCSIKQPRAPSISYAPGIYSGLSMYSHAEPSSPEDHDSQSHLKKKRVGKACDSCRIKKTKCDGKKPCGRCLADNKICVFSEKRRAKDKSPPSGYVELLETRLDLLTKSLEKMVQLSKNHLPFLKELYDPESDSIPINDVVTYLIKEKGLLASLPVEWEKGAIIAATMSSQSQKGIEAAASAFARHRREREDDEVSLADSHPIKTSISRESSLDDEQSLASFDTMGLEPRLGRQMLVNSAALGGIPSPQSSNSEYDLDNSSNHHPELPGSLFSNDLPPRNSSVTSLTNKLETHTIHSPTLTSSGSSLRRSSSLTRPYSPSHQKMKNHGHIQKNTHSHHHHSHAHNNIISNNGNEFSLALRASNSSPSLEPQSTTNYPSQLASQESKMPHSTTNGAPIDFTSLNSPYLDDDLPSNALNLESIDNLDGLVSNPFAKSYTFDINEPNDHSQLSYQAL</sequence>
<dbReference type="GO" id="GO:0000981">
    <property type="term" value="F:DNA-binding transcription factor activity, RNA polymerase II-specific"/>
    <property type="evidence" value="ECO:0007669"/>
    <property type="project" value="InterPro"/>
</dbReference>
<dbReference type="GO" id="GO:0008270">
    <property type="term" value="F:zinc ion binding"/>
    <property type="evidence" value="ECO:0007669"/>
    <property type="project" value="InterPro"/>
</dbReference>
<dbReference type="KEGG" id="pgu:PGUG_01316"/>
<dbReference type="OrthoDB" id="5600212at2759"/>